<sequence>MYFRRENALLITIVIFVFISSHVRVGAVRVLSKDFAGENHLEAYPSMYENAKLTMACWLERLASGPSPKEFSNPYDDLPVSNHSKSTKDKSVEEQLRAPLIFSKPLHTHKLPPLSLSKICQLQCRTTSSQSFWPESLLGLPYRCSYTAKTAVVKPICVVASTVIEELVMPIAAQGAKRALAVVLLLIQLSGGH</sequence>
<evidence type="ECO:0000313" key="2">
    <source>
        <dbReference type="Proteomes" id="UP001062846"/>
    </source>
</evidence>
<comment type="caution">
    <text evidence="1">The sequence shown here is derived from an EMBL/GenBank/DDBJ whole genome shotgun (WGS) entry which is preliminary data.</text>
</comment>
<evidence type="ECO:0000313" key="1">
    <source>
        <dbReference type="EMBL" id="KAI8537324.1"/>
    </source>
</evidence>
<proteinExistence type="predicted"/>
<protein>
    <submittedName>
        <fullName evidence="1">Uncharacterized protein</fullName>
    </submittedName>
</protein>
<reference evidence="1" key="1">
    <citation type="submission" date="2022-02" db="EMBL/GenBank/DDBJ databases">
        <title>Plant Genome Project.</title>
        <authorList>
            <person name="Zhang R.-G."/>
        </authorList>
    </citation>
    <scope>NUCLEOTIDE SEQUENCE</scope>
    <source>
        <strain evidence="1">AT1</strain>
    </source>
</reference>
<name>A0ACC0M9R1_RHOML</name>
<dbReference type="EMBL" id="CM046396">
    <property type="protein sequence ID" value="KAI8537324.1"/>
    <property type="molecule type" value="Genomic_DNA"/>
</dbReference>
<keyword evidence="2" id="KW-1185">Reference proteome</keyword>
<accession>A0ACC0M9R1</accession>
<dbReference type="Proteomes" id="UP001062846">
    <property type="component" value="Chromosome 9"/>
</dbReference>
<organism evidence="1 2">
    <name type="scientific">Rhododendron molle</name>
    <name type="common">Chinese azalea</name>
    <name type="synonym">Azalea mollis</name>
    <dbReference type="NCBI Taxonomy" id="49168"/>
    <lineage>
        <taxon>Eukaryota</taxon>
        <taxon>Viridiplantae</taxon>
        <taxon>Streptophyta</taxon>
        <taxon>Embryophyta</taxon>
        <taxon>Tracheophyta</taxon>
        <taxon>Spermatophyta</taxon>
        <taxon>Magnoliopsida</taxon>
        <taxon>eudicotyledons</taxon>
        <taxon>Gunneridae</taxon>
        <taxon>Pentapetalae</taxon>
        <taxon>asterids</taxon>
        <taxon>Ericales</taxon>
        <taxon>Ericaceae</taxon>
        <taxon>Ericoideae</taxon>
        <taxon>Rhodoreae</taxon>
        <taxon>Rhododendron</taxon>
    </lineage>
</organism>
<gene>
    <name evidence="1" type="ORF">RHMOL_Rhmol09G0014900</name>
</gene>